<evidence type="ECO:0000313" key="9">
    <source>
        <dbReference type="Proteomes" id="UP000186917"/>
    </source>
</evidence>
<feature type="domain" description="RagB/SusD" evidence="6">
    <location>
        <begin position="273"/>
        <end position="603"/>
    </location>
</feature>
<dbReference type="EMBL" id="FTOR01000013">
    <property type="protein sequence ID" value="SIT33770.1"/>
    <property type="molecule type" value="Genomic_DNA"/>
</dbReference>
<dbReference type="Gene3D" id="1.25.40.390">
    <property type="match status" value="1"/>
</dbReference>
<dbReference type="InterPro" id="IPR011990">
    <property type="entry name" value="TPR-like_helical_dom_sf"/>
</dbReference>
<keyword evidence="9" id="KW-1185">Reference proteome</keyword>
<keyword evidence="5" id="KW-0998">Cell outer membrane</keyword>
<dbReference type="AlphaFoldDB" id="A0A173MBN1"/>
<evidence type="ECO:0000259" key="7">
    <source>
        <dbReference type="Pfam" id="PF14322"/>
    </source>
</evidence>
<dbReference type="PROSITE" id="PS51257">
    <property type="entry name" value="PROKAR_LIPOPROTEIN"/>
    <property type="match status" value="1"/>
</dbReference>
<dbReference type="Pfam" id="PF14322">
    <property type="entry name" value="SusD-like_3"/>
    <property type="match status" value="1"/>
</dbReference>
<sequence>MKLSNTIIKTITAATLCGAVLTGCKKNFFDLPDQNGIDSRIWNDAGAVGQFLDRGYDLMMPSWPAPGTIHYTSDELNNANTTFLYGQLTDNSVTDVATSNSITASRYFDIRRCNVGIDGINGGTLDDATKTKLKGQFFFLRAQTYFNLVRLYGGVPLVMHAQAIESDDLNVPRAKTSVCIDSIVRDLDSAAAYLPTTWPAADRGRVTQAAALCLKGKVLMYWASPQFNPTNIGSRWENAYKACRAAYDTCVAQGFALYPTYANIFVDESVTNKESIIIRVYDATSVSPGRGTNTEYITRPRSETTAQAGGGSNQPTLNLVKAYTMKDGVPISKSADYDATLFWLNRDPRFAASIAYNGCTWPLSGNTSRKQWSYTGVLEEASGLTATGFYCRKICNPTINAAQTQYNSNSGGGSGMDWIEMRLAEVIMNVAECANETSRLSEAKDMVRLIRIRAGISAGSQDYGLSLAPDQTTMRDLIMNERMVEFAMEGKRYHDLRRTRRLHLLTGTTRNGIKWDAKDPYVSGRPKTPVAGKIYLDSIYASGIRPRDTANLNNLSVYTKMFTPSEISLDATQAISIPELYYFYPLNTFFRQSSYLIEQTIGWPGGSFDPLQ</sequence>
<proteinExistence type="inferred from homology"/>
<protein>
    <submittedName>
        <fullName evidence="8">Starch-binding associating with outer membrane</fullName>
    </submittedName>
</protein>
<evidence type="ECO:0000256" key="1">
    <source>
        <dbReference type="ARBA" id="ARBA00004442"/>
    </source>
</evidence>
<evidence type="ECO:0000256" key="4">
    <source>
        <dbReference type="ARBA" id="ARBA00023136"/>
    </source>
</evidence>
<organism evidence="8 9">
    <name type="scientific">Filimonas lacunae</name>
    <dbReference type="NCBI Taxonomy" id="477680"/>
    <lineage>
        <taxon>Bacteria</taxon>
        <taxon>Pseudomonadati</taxon>
        <taxon>Bacteroidota</taxon>
        <taxon>Chitinophagia</taxon>
        <taxon>Chitinophagales</taxon>
        <taxon>Chitinophagaceae</taxon>
        <taxon>Filimonas</taxon>
    </lineage>
</organism>
<reference evidence="9" key="1">
    <citation type="submission" date="2017-01" db="EMBL/GenBank/DDBJ databases">
        <authorList>
            <person name="Varghese N."/>
            <person name="Submissions S."/>
        </authorList>
    </citation>
    <scope>NUCLEOTIDE SEQUENCE [LARGE SCALE GENOMIC DNA]</scope>
    <source>
        <strain evidence="9">DSM 21054</strain>
    </source>
</reference>
<keyword evidence="3" id="KW-0732">Signal</keyword>
<comment type="subcellular location">
    <subcellularLocation>
        <location evidence="1">Cell outer membrane</location>
    </subcellularLocation>
</comment>
<feature type="domain" description="SusD-like N-terminal" evidence="7">
    <location>
        <begin position="92"/>
        <end position="215"/>
    </location>
</feature>
<evidence type="ECO:0000256" key="2">
    <source>
        <dbReference type="ARBA" id="ARBA00006275"/>
    </source>
</evidence>
<dbReference type="Proteomes" id="UP000186917">
    <property type="component" value="Unassembled WGS sequence"/>
</dbReference>
<accession>A0A173MBN1</accession>
<evidence type="ECO:0000259" key="6">
    <source>
        <dbReference type="Pfam" id="PF07980"/>
    </source>
</evidence>
<dbReference type="Pfam" id="PF07980">
    <property type="entry name" value="SusD_RagB"/>
    <property type="match status" value="1"/>
</dbReference>
<dbReference type="GO" id="GO:0009279">
    <property type="term" value="C:cell outer membrane"/>
    <property type="evidence" value="ECO:0007669"/>
    <property type="project" value="UniProtKB-SubCell"/>
</dbReference>
<name>A0A173MBN1_9BACT</name>
<dbReference type="InterPro" id="IPR012944">
    <property type="entry name" value="SusD_RagB_dom"/>
</dbReference>
<dbReference type="KEGG" id="fln:FLA_0933"/>
<gene>
    <name evidence="8" type="ORF">SAMN05421788_113113</name>
</gene>
<evidence type="ECO:0000313" key="8">
    <source>
        <dbReference type="EMBL" id="SIT33770.1"/>
    </source>
</evidence>
<dbReference type="InterPro" id="IPR033985">
    <property type="entry name" value="SusD-like_N"/>
</dbReference>
<dbReference type="SUPFAM" id="SSF48452">
    <property type="entry name" value="TPR-like"/>
    <property type="match status" value="1"/>
</dbReference>
<evidence type="ECO:0000256" key="5">
    <source>
        <dbReference type="ARBA" id="ARBA00023237"/>
    </source>
</evidence>
<dbReference type="STRING" id="477680.SAMN05421788_113113"/>
<evidence type="ECO:0000256" key="3">
    <source>
        <dbReference type="ARBA" id="ARBA00022729"/>
    </source>
</evidence>
<comment type="similarity">
    <text evidence="2">Belongs to the SusD family.</text>
</comment>
<keyword evidence="4" id="KW-0472">Membrane</keyword>